<reference evidence="1" key="1">
    <citation type="submission" date="2021-02" db="EMBL/GenBank/DDBJ databases">
        <authorList>
            <consortium name="DOE Joint Genome Institute"/>
            <person name="Ahrendt S."/>
            <person name="Looney B.P."/>
            <person name="Miyauchi S."/>
            <person name="Morin E."/>
            <person name="Drula E."/>
            <person name="Courty P.E."/>
            <person name="Chicoki N."/>
            <person name="Fauchery L."/>
            <person name="Kohler A."/>
            <person name="Kuo A."/>
            <person name="Labutti K."/>
            <person name="Pangilinan J."/>
            <person name="Lipzen A."/>
            <person name="Riley R."/>
            <person name="Andreopoulos W."/>
            <person name="He G."/>
            <person name="Johnson J."/>
            <person name="Barry K.W."/>
            <person name="Grigoriev I.V."/>
            <person name="Nagy L."/>
            <person name="Hibbett D."/>
            <person name="Henrissat B."/>
            <person name="Matheny P.B."/>
            <person name="Labbe J."/>
            <person name="Martin F."/>
        </authorList>
    </citation>
    <scope>NUCLEOTIDE SEQUENCE</scope>
    <source>
        <strain evidence="1">EC-137</strain>
    </source>
</reference>
<accession>A0ACB8QP09</accession>
<sequence length="757" mass="84951">MAELQDAVWSVAEAADETMKDERPETLPEFTEDDLLAFYEDVLSIPGQETLLSPKQHEPGTQTQQGVASVDELAKALEHQQLAAQQSRSEPSPLLATLQARLPQSKKSAQNLSPAEGMPDLNLLPTYKQVVHRLKQIVPEVVKTRSKNATVPVVIMTQSDWNLLVHTCVYHKDLDSAESVLDLMRLSGDVDIAELLADVMAVYANKGDVLNTERVLRRHLTDNPTDRQRDLHVKACLRSADPKTIPTSALQVLHRYESQNLPAPQKTYNRLIDRLFAIHSSTGTAQAWDLFAHMRYVAHPQPDARMYATMIRACGSAAEPERALDLFTEMTVDRRMLPTQAAYNAVIYACARAGSRSYVSQAFRLAREMLDTHRDARGIPAFVADGAIFAALLEGAKRIGDLQRARWILVELVAEVQKGQADLSVTEEMMMHVFHAYSAYKPPFRRSMALEVQGDGPAYQENPKPSAPVPSSPSSNTSSPPVKSAQTGSPAFTALPPQSRAEVIHEARILFSRILTDRAAGPSRPLHTVTLTPRLLSAYIGVHFSHAKLEDAAKLFDTLFDEHGVKCTPRILIEALERCAIAQKNERVCAMEFAERVWMRWEEMEMGGTVSLSPRLIERAHAAMIRVHALLRDVPRAMDALHVFVARYPPQIVRDSSGFPILLSRRTRLKGERPLVRLMSATELKDDTVPPFLGWTDLEILHHRCVAAGRHDAIKYIKWVCYAYRGSLKMRREKFLGIQEERWQARLREKREAIPVV</sequence>
<evidence type="ECO:0000313" key="2">
    <source>
        <dbReference type="Proteomes" id="UP000814128"/>
    </source>
</evidence>
<name>A0ACB8QP09_9AGAM</name>
<gene>
    <name evidence="1" type="ORF">K488DRAFT_84868</name>
</gene>
<evidence type="ECO:0000313" key="1">
    <source>
        <dbReference type="EMBL" id="KAI0033509.1"/>
    </source>
</evidence>
<proteinExistence type="predicted"/>
<protein>
    <submittedName>
        <fullName evidence="1">Uncharacterized protein</fullName>
    </submittedName>
</protein>
<keyword evidence="2" id="KW-1185">Reference proteome</keyword>
<dbReference type="EMBL" id="MU273518">
    <property type="protein sequence ID" value="KAI0033509.1"/>
    <property type="molecule type" value="Genomic_DNA"/>
</dbReference>
<organism evidence="1 2">
    <name type="scientific">Vararia minispora EC-137</name>
    <dbReference type="NCBI Taxonomy" id="1314806"/>
    <lineage>
        <taxon>Eukaryota</taxon>
        <taxon>Fungi</taxon>
        <taxon>Dikarya</taxon>
        <taxon>Basidiomycota</taxon>
        <taxon>Agaricomycotina</taxon>
        <taxon>Agaricomycetes</taxon>
        <taxon>Russulales</taxon>
        <taxon>Lachnocladiaceae</taxon>
        <taxon>Vararia</taxon>
    </lineage>
</organism>
<comment type="caution">
    <text evidence="1">The sequence shown here is derived from an EMBL/GenBank/DDBJ whole genome shotgun (WGS) entry which is preliminary data.</text>
</comment>
<reference evidence="1" key="2">
    <citation type="journal article" date="2022" name="New Phytol.">
        <title>Evolutionary transition to the ectomycorrhizal habit in the genomes of a hyperdiverse lineage of mushroom-forming fungi.</title>
        <authorList>
            <person name="Looney B."/>
            <person name="Miyauchi S."/>
            <person name="Morin E."/>
            <person name="Drula E."/>
            <person name="Courty P.E."/>
            <person name="Kohler A."/>
            <person name="Kuo A."/>
            <person name="LaButti K."/>
            <person name="Pangilinan J."/>
            <person name="Lipzen A."/>
            <person name="Riley R."/>
            <person name="Andreopoulos W."/>
            <person name="He G."/>
            <person name="Johnson J."/>
            <person name="Nolan M."/>
            <person name="Tritt A."/>
            <person name="Barry K.W."/>
            <person name="Grigoriev I.V."/>
            <person name="Nagy L.G."/>
            <person name="Hibbett D."/>
            <person name="Henrissat B."/>
            <person name="Matheny P.B."/>
            <person name="Labbe J."/>
            <person name="Martin F.M."/>
        </authorList>
    </citation>
    <scope>NUCLEOTIDE SEQUENCE</scope>
    <source>
        <strain evidence="1">EC-137</strain>
    </source>
</reference>
<dbReference type="Proteomes" id="UP000814128">
    <property type="component" value="Unassembled WGS sequence"/>
</dbReference>